<dbReference type="InterPro" id="IPR036866">
    <property type="entry name" value="RibonucZ/Hydroxyglut_hydro"/>
</dbReference>
<dbReference type="RefSeq" id="XP_056753044.1">
    <property type="nucleotide sequence ID" value="XM_056897259.1"/>
</dbReference>
<comment type="similarity">
    <text evidence="1">Belongs to the metallo-beta-lactamase superfamily.</text>
</comment>
<keyword evidence="7" id="KW-1185">Reference proteome</keyword>
<dbReference type="Gene3D" id="3.60.15.10">
    <property type="entry name" value="Ribonuclease Z/Hydroxyacylglutathione hydrolase-like"/>
    <property type="match status" value="1"/>
</dbReference>
<dbReference type="EMBL" id="JAQJAE010000003">
    <property type="protein sequence ID" value="KAJ5603246.1"/>
    <property type="molecule type" value="Genomic_DNA"/>
</dbReference>
<dbReference type="InterPro" id="IPR051013">
    <property type="entry name" value="MBL_superfamily_lactonases"/>
</dbReference>
<dbReference type="Proteomes" id="UP001213799">
    <property type="component" value="Unassembled WGS sequence"/>
</dbReference>
<dbReference type="GeneID" id="81587501"/>
<dbReference type="PANTHER" id="PTHR42978">
    <property type="entry name" value="QUORUM-QUENCHING LACTONASE YTNP-RELATED-RELATED"/>
    <property type="match status" value="1"/>
</dbReference>
<gene>
    <name evidence="6" type="ORF">N7537_006202</name>
</gene>
<evidence type="ECO:0000313" key="6">
    <source>
        <dbReference type="EMBL" id="KAJ5603246.1"/>
    </source>
</evidence>
<dbReference type="Pfam" id="PF00753">
    <property type="entry name" value="Lactamase_B"/>
    <property type="match status" value="1"/>
</dbReference>
<evidence type="ECO:0000313" key="7">
    <source>
        <dbReference type="Proteomes" id="UP001213799"/>
    </source>
</evidence>
<dbReference type="SUPFAM" id="SSF56281">
    <property type="entry name" value="Metallo-hydrolase/oxidoreductase"/>
    <property type="match status" value="1"/>
</dbReference>
<evidence type="ECO:0000259" key="5">
    <source>
        <dbReference type="SMART" id="SM00849"/>
    </source>
</evidence>
<dbReference type="AlphaFoldDB" id="A0AAD6E797"/>
<dbReference type="GO" id="GO:0046872">
    <property type="term" value="F:metal ion binding"/>
    <property type="evidence" value="ECO:0007669"/>
    <property type="project" value="UniProtKB-KW"/>
</dbReference>
<proteinExistence type="inferred from homology"/>
<protein>
    <recommendedName>
        <fullName evidence="5">Metallo-beta-lactamase domain-containing protein</fullName>
    </recommendedName>
</protein>
<comment type="caution">
    <text evidence="6">The sequence shown here is derived from an EMBL/GenBank/DDBJ whole genome shotgun (WGS) entry which is preliminary data.</text>
</comment>
<keyword evidence="4" id="KW-0862">Zinc</keyword>
<feature type="domain" description="Metallo-beta-lactamase" evidence="5">
    <location>
        <begin position="47"/>
        <end position="272"/>
    </location>
</feature>
<accession>A0AAD6E797</accession>
<evidence type="ECO:0000256" key="4">
    <source>
        <dbReference type="ARBA" id="ARBA00022833"/>
    </source>
</evidence>
<evidence type="ECO:0000256" key="1">
    <source>
        <dbReference type="ARBA" id="ARBA00007749"/>
    </source>
</evidence>
<dbReference type="InterPro" id="IPR001279">
    <property type="entry name" value="Metallo-B-lactamas"/>
</dbReference>
<organism evidence="6 7">
    <name type="scientific">Penicillium hordei</name>
    <dbReference type="NCBI Taxonomy" id="40994"/>
    <lineage>
        <taxon>Eukaryota</taxon>
        <taxon>Fungi</taxon>
        <taxon>Dikarya</taxon>
        <taxon>Ascomycota</taxon>
        <taxon>Pezizomycotina</taxon>
        <taxon>Eurotiomycetes</taxon>
        <taxon>Eurotiomycetidae</taxon>
        <taxon>Eurotiales</taxon>
        <taxon>Aspergillaceae</taxon>
        <taxon>Penicillium</taxon>
    </lineage>
</organism>
<dbReference type="CDD" id="cd07730">
    <property type="entry name" value="metallo-hydrolase-like_MBL-fold"/>
    <property type="match status" value="1"/>
</dbReference>
<dbReference type="SMART" id="SM00849">
    <property type="entry name" value="Lactamase_B"/>
    <property type="match status" value="1"/>
</dbReference>
<sequence>MSHHAIDFPPDQGHNVKISVINGATSKMRTDLVMDPAPADKSHITLAGYSFLIESQNRGQKVLFDLAFMTDLETRMPPAVKALFAGGEDMMTIEELQDVPSTIQAHGIDLSAINAVIWSHAHIDHVGDPSVFPPSTKLVVGPGFKESCMPGYPTNPNSFILESYFHGRTVHEVNLSTSDVTIGGFQAVDFFGDGSFFLLHAPGHTAHHLCGLCRTTRESWVLLGGDACHHIGQLRPSPFRPLPDQVPTTACTWNPPVEQCSCVYLPHLGPNKKKDTFYRLAAGMQEDLEQAGETLEKLKAFDGRDDVLIVMTHDATLLPVLNLFPRTINDWRSEEVAERGRWLFLQELVEGAAT</sequence>
<reference evidence="6" key="2">
    <citation type="submission" date="2023-01" db="EMBL/GenBank/DDBJ databases">
        <authorList>
            <person name="Petersen C."/>
        </authorList>
    </citation>
    <scope>NUCLEOTIDE SEQUENCE</scope>
    <source>
        <strain evidence="6">IBT 12815</strain>
    </source>
</reference>
<name>A0AAD6E797_9EURO</name>
<keyword evidence="2" id="KW-0479">Metal-binding</keyword>
<reference evidence="6" key="1">
    <citation type="journal article" date="2023" name="IMA Fungus">
        <title>Comparative genomic study of the Penicillium genus elucidates a diverse pangenome and 15 lateral gene transfer events.</title>
        <authorList>
            <person name="Petersen C."/>
            <person name="Sorensen T."/>
            <person name="Nielsen M.R."/>
            <person name="Sondergaard T.E."/>
            <person name="Sorensen J.L."/>
            <person name="Fitzpatrick D.A."/>
            <person name="Frisvad J.C."/>
            <person name="Nielsen K.L."/>
        </authorList>
    </citation>
    <scope>NUCLEOTIDE SEQUENCE</scope>
    <source>
        <strain evidence="6">IBT 12815</strain>
    </source>
</reference>
<keyword evidence="3" id="KW-0378">Hydrolase</keyword>
<evidence type="ECO:0000256" key="3">
    <source>
        <dbReference type="ARBA" id="ARBA00022801"/>
    </source>
</evidence>
<dbReference type="PANTHER" id="PTHR42978:SF5">
    <property type="entry name" value="METALLO-BETA-LACTAMASE DOMAIN-CONTAINING PROTEIN"/>
    <property type="match status" value="1"/>
</dbReference>
<dbReference type="GO" id="GO:0016787">
    <property type="term" value="F:hydrolase activity"/>
    <property type="evidence" value="ECO:0007669"/>
    <property type="project" value="UniProtKB-KW"/>
</dbReference>
<evidence type="ECO:0000256" key="2">
    <source>
        <dbReference type="ARBA" id="ARBA00022723"/>
    </source>
</evidence>